<accession>A0A2N1MP12</accession>
<name>A0A2N1MP12_9GLOM</name>
<evidence type="ECO:0000313" key="1">
    <source>
        <dbReference type="EMBL" id="PKK63349.1"/>
    </source>
</evidence>
<comment type="caution">
    <text evidence="1">The sequence shown here is derived from an EMBL/GenBank/DDBJ whole genome shotgun (WGS) entry which is preliminary data.</text>
</comment>
<organism evidence="1 2">
    <name type="scientific">Rhizophagus irregularis</name>
    <dbReference type="NCBI Taxonomy" id="588596"/>
    <lineage>
        <taxon>Eukaryota</taxon>
        <taxon>Fungi</taxon>
        <taxon>Fungi incertae sedis</taxon>
        <taxon>Mucoromycota</taxon>
        <taxon>Glomeromycotina</taxon>
        <taxon>Glomeromycetes</taxon>
        <taxon>Glomerales</taxon>
        <taxon>Glomeraceae</taxon>
        <taxon>Rhizophagus</taxon>
    </lineage>
</organism>
<protein>
    <submittedName>
        <fullName evidence="1">Uncharacterized protein</fullName>
    </submittedName>
</protein>
<gene>
    <name evidence="1" type="ORF">RhiirC2_717049</name>
</gene>
<reference evidence="1 2" key="2">
    <citation type="submission" date="2017-10" db="EMBL/GenBank/DDBJ databases">
        <title>Extensive intraspecific genome diversity in a model arbuscular mycorrhizal fungus.</title>
        <authorList>
            <person name="Chen E.C.H."/>
            <person name="Morin E."/>
            <person name="Baudet D."/>
            <person name="Noel J."/>
            <person name="Ndikumana S."/>
            <person name="Charron P."/>
            <person name="St-Onge C."/>
            <person name="Giorgi J."/>
            <person name="Grigoriev I.V."/>
            <person name="Roux C."/>
            <person name="Martin F.M."/>
            <person name="Corradi N."/>
        </authorList>
    </citation>
    <scope>NUCLEOTIDE SEQUENCE [LARGE SCALE GENOMIC DNA]</scope>
    <source>
        <strain evidence="1 2">C2</strain>
    </source>
</reference>
<dbReference type="AlphaFoldDB" id="A0A2N1MP12"/>
<reference evidence="1 2" key="1">
    <citation type="submission" date="2016-04" db="EMBL/GenBank/DDBJ databases">
        <title>Genome analyses suggest a sexual origin of heterokaryosis in a supposedly ancient asexual fungus.</title>
        <authorList>
            <person name="Ropars J."/>
            <person name="Sedzielewska K."/>
            <person name="Noel J."/>
            <person name="Charron P."/>
            <person name="Farinelli L."/>
            <person name="Marton T."/>
            <person name="Kruger M."/>
            <person name="Pelin A."/>
            <person name="Brachmann A."/>
            <person name="Corradi N."/>
        </authorList>
    </citation>
    <scope>NUCLEOTIDE SEQUENCE [LARGE SCALE GENOMIC DNA]</scope>
    <source>
        <strain evidence="1 2">C2</strain>
    </source>
</reference>
<dbReference type="Proteomes" id="UP000233469">
    <property type="component" value="Unassembled WGS sequence"/>
</dbReference>
<sequence>MYHHQVYSKKLWDCKCRFFGQVFVDFNFSSFPSSTPLYNVFPSRLFREYSIFRDFFAGGSGMGCHTNHTLALEFLVTPRFPDRTFSPTTLTSIKTNVGQRCRAKVLLGKWMSGFCPTSEFSKTINAPNISRPVTPPSFLFRKMRI</sequence>
<dbReference type="EMBL" id="LLXL01001672">
    <property type="protein sequence ID" value="PKK63349.1"/>
    <property type="molecule type" value="Genomic_DNA"/>
</dbReference>
<evidence type="ECO:0000313" key="2">
    <source>
        <dbReference type="Proteomes" id="UP000233469"/>
    </source>
</evidence>
<proteinExistence type="predicted"/>